<accession>G8YBW4</accession>
<dbReference type="Proteomes" id="UP000005222">
    <property type="component" value="Chromosome J"/>
</dbReference>
<dbReference type="HOGENOM" id="CLU_1061755_0_0_1"/>
<reference evidence="2 3" key="1">
    <citation type="journal article" date="2012" name="G3 (Bethesda)">
        <title>Pichia sorbitophila, an interspecies yeast hybrid reveals early steps of genome resolution following polyploidization.</title>
        <authorList>
            <person name="Leh Louis V."/>
            <person name="Despons L."/>
            <person name="Friedrich A."/>
            <person name="Martin T."/>
            <person name="Durrens P."/>
            <person name="Casaregola S."/>
            <person name="Neuveglise C."/>
            <person name="Fairhead C."/>
            <person name="Marck C."/>
            <person name="Cruz J.A."/>
            <person name="Straub M.L."/>
            <person name="Kugler V."/>
            <person name="Sacerdot C."/>
            <person name="Uzunov Z."/>
            <person name="Thierry A."/>
            <person name="Weiss S."/>
            <person name="Bleykasten C."/>
            <person name="De Montigny J."/>
            <person name="Jacques N."/>
            <person name="Jung P."/>
            <person name="Lemaire M."/>
            <person name="Mallet S."/>
            <person name="Morel G."/>
            <person name="Richard G.F."/>
            <person name="Sarkar A."/>
            <person name="Savel G."/>
            <person name="Schacherer J."/>
            <person name="Seret M.L."/>
            <person name="Talla E."/>
            <person name="Samson G."/>
            <person name="Jubin C."/>
            <person name="Poulain J."/>
            <person name="Vacherie B."/>
            <person name="Barbe V."/>
            <person name="Pelletier E."/>
            <person name="Sherman D.J."/>
            <person name="Westhof E."/>
            <person name="Weissenbach J."/>
            <person name="Baret P.V."/>
            <person name="Wincker P."/>
            <person name="Gaillardin C."/>
            <person name="Dujon B."/>
            <person name="Souciet J.L."/>
        </authorList>
    </citation>
    <scope>NUCLEOTIDE SEQUENCE [LARGE SCALE GENOMIC DNA]</scope>
    <source>
        <strain evidence="3">ATCC MYA-4447 / BCRC 22081 / CBS 7064 / NBRC 10061 / NRRL Y-12695</strain>
    </source>
</reference>
<dbReference type="AlphaFoldDB" id="G8YBW4"/>
<proteinExistence type="predicted"/>
<gene>
    <name evidence="2" type="primary">Piso0_002171</name>
    <name evidence="2" type="ORF">GNLVRS01_PISO0J06213g</name>
</gene>
<evidence type="ECO:0000256" key="1">
    <source>
        <dbReference type="SAM" id="MobiDB-lite"/>
    </source>
</evidence>
<name>G8YBW4_PICSO</name>
<protein>
    <submittedName>
        <fullName evidence="2">Piso0_002171 protein</fullName>
    </submittedName>
</protein>
<dbReference type="OMA" id="RRINKWR"/>
<dbReference type="EMBL" id="FO082050">
    <property type="protein sequence ID" value="CCE82445.1"/>
    <property type="molecule type" value="Genomic_DNA"/>
</dbReference>
<evidence type="ECO:0000313" key="2">
    <source>
        <dbReference type="EMBL" id="CCE82445.1"/>
    </source>
</evidence>
<dbReference type="OrthoDB" id="4078735at2759"/>
<feature type="region of interest" description="Disordered" evidence="1">
    <location>
        <begin position="47"/>
        <end position="109"/>
    </location>
</feature>
<dbReference type="InParanoid" id="G8YBW4"/>
<organism evidence="2 3">
    <name type="scientific">Pichia sorbitophila (strain ATCC MYA-4447 / BCRC 22081 / CBS 7064 / NBRC 10061 / NRRL Y-12695)</name>
    <name type="common">Hybrid yeast</name>
    <dbReference type="NCBI Taxonomy" id="559304"/>
    <lineage>
        <taxon>Eukaryota</taxon>
        <taxon>Fungi</taxon>
        <taxon>Dikarya</taxon>
        <taxon>Ascomycota</taxon>
        <taxon>Saccharomycotina</taxon>
        <taxon>Pichiomycetes</taxon>
        <taxon>Debaryomycetaceae</taxon>
        <taxon>Millerozyma</taxon>
    </lineage>
</organism>
<sequence length="284" mass="32044">MAFNQFQSEVQGRRFRVDDSPLERTESILSESQSSWVLFSPSMQTVPSDVLSFSNDSNRTRRRTEDRDYTAGSAVLSADERCGSEATGFDDISSATDSGAPSWAAPNEQEFGSIDKFIDDFDEINELEADPEPSQSSSDLHSRIDKWRNNYGEFIDDNTASWNLDENLRPESSDQIPQRKYYGNDLLSHLSRKEYIKVRRLEKRLRSSLSSKSSKLPLILLYRNMELSRVAGPARPYSTLLMENNTYPFIKAAINTYRKDSPILLKSESSVSSSVLCGGPSSDN</sequence>
<keyword evidence="3" id="KW-1185">Reference proteome</keyword>
<evidence type="ECO:0000313" key="3">
    <source>
        <dbReference type="Proteomes" id="UP000005222"/>
    </source>
</evidence>
<dbReference type="eggNOG" id="ENOG502RJW2">
    <property type="taxonomic scope" value="Eukaryota"/>
</dbReference>